<evidence type="ECO:0000313" key="4">
    <source>
        <dbReference type="Proteomes" id="UP000284706"/>
    </source>
</evidence>
<evidence type="ECO:0000256" key="2">
    <source>
        <dbReference type="SAM" id="Phobius"/>
    </source>
</evidence>
<proteinExistence type="predicted"/>
<keyword evidence="2" id="KW-1133">Transmembrane helix</keyword>
<feature type="region of interest" description="Disordered" evidence="1">
    <location>
        <begin position="140"/>
        <end position="162"/>
    </location>
</feature>
<keyword evidence="4" id="KW-1185">Reference proteome</keyword>
<dbReference type="AlphaFoldDB" id="A0A409W038"/>
<feature type="compositionally biased region" description="Polar residues" evidence="1">
    <location>
        <begin position="189"/>
        <end position="198"/>
    </location>
</feature>
<evidence type="ECO:0000256" key="1">
    <source>
        <dbReference type="SAM" id="MobiDB-lite"/>
    </source>
</evidence>
<name>A0A409W038_9AGAR</name>
<dbReference type="Proteomes" id="UP000284706">
    <property type="component" value="Unassembled WGS sequence"/>
</dbReference>
<gene>
    <name evidence="3" type="ORF">CVT26_007017</name>
</gene>
<keyword evidence="2" id="KW-0472">Membrane</keyword>
<feature type="transmembrane region" description="Helical" evidence="2">
    <location>
        <begin position="55"/>
        <end position="77"/>
    </location>
</feature>
<sequence>MPMVRITTTAERKPMPMVRITTVVERKSMSTERTATTPEPLPGVVPPSSELHAQAIIISTSILSCVLIIACIIYYFLKWKKQGRKPSTGVSSPIKELAIEPFISPRTTTIDRQTAGPPLPHPPRQTASIRALRKLARLGRAPASQPVPSAPMSTTDNSSTTANLEQQIRSLQDMMQQVTATVARIETSNMKALGNTPSEAPPPDYADSRSGI</sequence>
<evidence type="ECO:0000313" key="3">
    <source>
        <dbReference type="EMBL" id="PPQ71858.1"/>
    </source>
</evidence>
<reference evidence="3 4" key="1">
    <citation type="journal article" date="2018" name="Evol. Lett.">
        <title>Horizontal gene cluster transfer increased hallucinogenic mushroom diversity.</title>
        <authorList>
            <person name="Reynolds H.T."/>
            <person name="Vijayakumar V."/>
            <person name="Gluck-Thaler E."/>
            <person name="Korotkin H.B."/>
            <person name="Matheny P.B."/>
            <person name="Slot J.C."/>
        </authorList>
    </citation>
    <scope>NUCLEOTIDE SEQUENCE [LARGE SCALE GENOMIC DNA]</scope>
    <source>
        <strain evidence="3 4">SRW20</strain>
    </source>
</reference>
<accession>A0A409W038</accession>
<feature type="compositionally biased region" description="Polar residues" evidence="1">
    <location>
        <begin position="151"/>
        <end position="162"/>
    </location>
</feature>
<comment type="caution">
    <text evidence="3">The sequence shown here is derived from an EMBL/GenBank/DDBJ whole genome shotgun (WGS) entry which is preliminary data.</text>
</comment>
<protein>
    <submittedName>
        <fullName evidence="3">Uncharacterized protein</fullName>
    </submittedName>
</protein>
<dbReference type="EMBL" id="NHYE01005484">
    <property type="protein sequence ID" value="PPQ71858.1"/>
    <property type="molecule type" value="Genomic_DNA"/>
</dbReference>
<dbReference type="InParanoid" id="A0A409W038"/>
<organism evidence="3 4">
    <name type="scientific">Gymnopilus dilepis</name>
    <dbReference type="NCBI Taxonomy" id="231916"/>
    <lineage>
        <taxon>Eukaryota</taxon>
        <taxon>Fungi</taxon>
        <taxon>Dikarya</taxon>
        <taxon>Basidiomycota</taxon>
        <taxon>Agaricomycotina</taxon>
        <taxon>Agaricomycetes</taxon>
        <taxon>Agaricomycetidae</taxon>
        <taxon>Agaricales</taxon>
        <taxon>Agaricineae</taxon>
        <taxon>Hymenogastraceae</taxon>
        <taxon>Gymnopilus</taxon>
    </lineage>
</organism>
<feature type="region of interest" description="Disordered" evidence="1">
    <location>
        <begin position="189"/>
        <end position="212"/>
    </location>
</feature>
<keyword evidence="2" id="KW-0812">Transmembrane</keyword>